<dbReference type="SMART" id="SM00361">
    <property type="entry name" value="RRM_1"/>
    <property type="match status" value="3"/>
</dbReference>
<keyword evidence="10" id="KW-1185">Reference proteome</keyword>
<dbReference type="GO" id="GO:0005634">
    <property type="term" value="C:nucleus"/>
    <property type="evidence" value="ECO:0007669"/>
    <property type="project" value="UniProtKB-SubCell"/>
</dbReference>
<dbReference type="InterPro" id="IPR012677">
    <property type="entry name" value="Nucleotide-bd_a/b_plait_sf"/>
</dbReference>
<dbReference type="Proteomes" id="UP001054837">
    <property type="component" value="Unassembled WGS sequence"/>
</dbReference>
<dbReference type="GO" id="GO:0005737">
    <property type="term" value="C:cytoplasm"/>
    <property type="evidence" value="ECO:0007669"/>
    <property type="project" value="UniProtKB-SubCell"/>
</dbReference>
<dbReference type="EMBL" id="BPLQ01009685">
    <property type="protein sequence ID" value="GIY45973.1"/>
    <property type="molecule type" value="Genomic_DNA"/>
</dbReference>
<keyword evidence="5 7" id="KW-0694">RNA-binding</keyword>
<evidence type="ECO:0000256" key="5">
    <source>
        <dbReference type="ARBA" id="ARBA00022884"/>
    </source>
</evidence>
<feature type="domain" description="RRM" evidence="8">
    <location>
        <begin position="89"/>
        <end position="166"/>
    </location>
</feature>
<evidence type="ECO:0000256" key="4">
    <source>
        <dbReference type="ARBA" id="ARBA00022737"/>
    </source>
</evidence>
<dbReference type="InterPro" id="IPR003954">
    <property type="entry name" value="RRM_euk-type"/>
</dbReference>
<comment type="caution">
    <text evidence="9">The sequence shown here is derived from an EMBL/GenBank/DDBJ whole genome shotgun (WGS) entry which is preliminary data.</text>
</comment>
<evidence type="ECO:0000256" key="6">
    <source>
        <dbReference type="ARBA" id="ARBA00023242"/>
    </source>
</evidence>
<dbReference type="SMART" id="SM00360">
    <property type="entry name" value="RRM"/>
    <property type="match status" value="3"/>
</dbReference>
<evidence type="ECO:0000256" key="3">
    <source>
        <dbReference type="ARBA" id="ARBA00022490"/>
    </source>
</evidence>
<sequence length="273" mass="30909">MGSLYIGNLHPECTEATLYHKFAPLGNILNIHICKDVSTGQSLGYGYVNFERKEDAEKALSITNYELINGRVIRLMWAKRNINKANMAANLFIKNLDLDIDDKKMFDIFANYGNIGSLKVATDDSGKSKGFGFVQFENEESADKAIRALNGMIVRGRTMYVSKFIPREKKCDQFKNIYIKNFELSLKDEDLKELCRRFGTILSSKVMTDENGDSRGFGFVCFEDADSAKKAVKDLNGTYLGGRRLYAGRAKKKPERRAEVLENLKRKLQFGSS</sequence>
<keyword evidence="6" id="KW-0539">Nucleus</keyword>
<dbReference type="AlphaFoldDB" id="A0AAV4TH88"/>
<keyword evidence="3" id="KW-0963">Cytoplasm</keyword>
<evidence type="ECO:0000313" key="9">
    <source>
        <dbReference type="EMBL" id="GIY45973.1"/>
    </source>
</evidence>
<dbReference type="SUPFAM" id="SSF54928">
    <property type="entry name" value="RNA-binding domain, RBD"/>
    <property type="match status" value="2"/>
</dbReference>
<dbReference type="InterPro" id="IPR000504">
    <property type="entry name" value="RRM_dom"/>
</dbReference>
<dbReference type="Gene3D" id="3.30.70.330">
    <property type="match status" value="3"/>
</dbReference>
<feature type="domain" description="RRM" evidence="8">
    <location>
        <begin position="175"/>
        <end position="252"/>
    </location>
</feature>
<evidence type="ECO:0000256" key="1">
    <source>
        <dbReference type="ARBA" id="ARBA00004123"/>
    </source>
</evidence>
<comment type="subcellular location">
    <subcellularLocation>
        <location evidence="2">Cytoplasm</location>
    </subcellularLocation>
    <subcellularLocation>
        <location evidence="1">Nucleus</location>
    </subcellularLocation>
</comment>
<protein>
    <submittedName>
        <fullName evidence="9">Polyadenylate-binding protein 1</fullName>
    </submittedName>
</protein>
<dbReference type="Pfam" id="PF00076">
    <property type="entry name" value="RRM_1"/>
    <property type="match status" value="3"/>
</dbReference>
<evidence type="ECO:0000259" key="8">
    <source>
        <dbReference type="PROSITE" id="PS50102"/>
    </source>
</evidence>
<proteinExistence type="predicted"/>
<feature type="domain" description="RRM" evidence="8">
    <location>
        <begin position="2"/>
        <end position="80"/>
    </location>
</feature>
<dbReference type="InterPro" id="IPR035979">
    <property type="entry name" value="RBD_domain_sf"/>
</dbReference>
<organism evidence="9 10">
    <name type="scientific">Caerostris darwini</name>
    <dbReference type="NCBI Taxonomy" id="1538125"/>
    <lineage>
        <taxon>Eukaryota</taxon>
        <taxon>Metazoa</taxon>
        <taxon>Ecdysozoa</taxon>
        <taxon>Arthropoda</taxon>
        <taxon>Chelicerata</taxon>
        <taxon>Arachnida</taxon>
        <taxon>Araneae</taxon>
        <taxon>Araneomorphae</taxon>
        <taxon>Entelegynae</taxon>
        <taxon>Araneoidea</taxon>
        <taxon>Araneidae</taxon>
        <taxon>Caerostris</taxon>
    </lineage>
</organism>
<dbReference type="FunFam" id="3.30.70.330:FF:000651">
    <property type="entry name" value="Poly(A) binding protein cytoplasmic 1 like"/>
    <property type="match status" value="2"/>
</dbReference>
<dbReference type="GO" id="GO:0003723">
    <property type="term" value="F:RNA binding"/>
    <property type="evidence" value="ECO:0007669"/>
    <property type="project" value="UniProtKB-UniRule"/>
</dbReference>
<accession>A0AAV4TH88</accession>
<evidence type="ECO:0000256" key="7">
    <source>
        <dbReference type="PROSITE-ProRule" id="PRU00176"/>
    </source>
</evidence>
<evidence type="ECO:0000256" key="2">
    <source>
        <dbReference type="ARBA" id="ARBA00004496"/>
    </source>
</evidence>
<dbReference type="PROSITE" id="PS50102">
    <property type="entry name" value="RRM"/>
    <property type="match status" value="3"/>
</dbReference>
<gene>
    <name evidence="9" type="primary">Pabpc1</name>
    <name evidence="9" type="ORF">CDAR_539861</name>
</gene>
<dbReference type="PANTHER" id="PTHR24012">
    <property type="entry name" value="RNA BINDING PROTEIN"/>
    <property type="match status" value="1"/>
</dbReference>
<name>A0AAV4TH88_9ARAC</name>
<reference evidence="9 10" key="1">
    <citation type="submission" date="2021-06" db="EMBL/GenBank/DDBJ databases">
        <title>Caerostris darwini draft genome.</title>
        <authorList>
            <person name="Kono N."/>
            <person name="Arakawa K."/>
        </authorList>
    </citation>
    <scope>NUCLEOTIDE SEQUENCE [LARGE SCALE GENOMIC DNA]</scope>
</reference>
<keyword evidence="4" id="KW-0677">Repeat</keyword>
<evidence type="ECO:0000313" key="10">
    <source>
        <dbReference type="Proteomes" id="UP001054837"/>
    </source>
</evidence>